<name>A0A8H7RNJ2_9FUNG</name>
<keyword evidence="1" id="KW-0472">Membrane</keyword>
<comment type="caution">
    <text evidence="2">The sequence shown here is derived from an EMBL/GenBank/DDBJ whole genome shotgun (WGS) entry which is preliminary data.</text>
</comment>
<protein>
    <submittedName>
        <fullName evidence="2">Uncharacterized protein</fullName>
    </submittedName>
</protein>
<keyword evidence="1" id="KW-0812">Transmembrane</keyword>
<feature type="transmembrane region" description="Helical" evidence="1">
    <location>
        <begin position="84"/>
        <end position="104"/>
    </location>
</feature>
<sequence>MVEILCKTFDLMYYKKHTLNLLVPKYFGGDQSSCDYMPFGGDMSSSGGYSSDTDISSGGGQSSDGDMFSGTVHLLEMRSLSEMLSFPVMTDLLVMFIFLLTLVWRD</sequence>
<reference evidence="2" key="1">
    <citation type="submission" date="2020-12" db="EMBL/GenBank/DDBJ databases">
        <title>Metabolic potential, ecology and presence of endohyphal bacteria is reflected in genomic diversity of Mucoromycotina.</title>
        <authorList>
            <person name="Muszewska A."/>
            <person name="Okrasinska A."/>
            <person name="Steczkiewicz K."/>
            <person name="Drgas O."/>
            <person name="Orlowska M."/>
            <person name="Perlinska-Lenart U."/>
            <person name="Aleksandrzak-Piekarczyk T."/>
            <person name="Szatraj K."/>
            <person name="Zielenkiewicz U."/>
            <person name="Pilsyk S."/>
            <person name="Malc E."/>
            <person name="Mieczkowski P."/>
            <person name="Kruszewska J.S."/>
            <person name="Biernat P."/>
            <person name="Pawlowska J."/>
        </authorList>
    </citation>
    <scope>NUCLEOTIDE SEQUENCE</scope>
    <source>
        <strain evidence="2">WA0000017839</strain>
    </source>
</reference>
<dbReference type="EMBL" id="JAEPRD010000001">
    <property type="protein sequence ID" value="KAG2214376.1"/>
    <property type="molecule type" value="Genomic_DNA"/>
</dbReference>
<evidence type="ECO:0000313" key="3">
    <source>
        <dbReference type="Proteomes" id="UP000603453"/>
    </source>
</evidence>
<evidence type="ECO:0000256" key="1">
    <source>
        <dbReference type="SAM" id="Phobius"/>
    </source>
</evidence>
<dbReference type="AlphaFoldDB" id="A0A8H7RNJ2"/>
<keyword evidence="3" id="KW-1185">Reference proteome</keyword>
<accession>A0A8H7RNJ2</accession>
<proteinExistence type="predicted"/>
<organism evidence="2 3">
    <name type="scientific">Mucor saturninus</name>
    <dbReference type="NCBI Taxonomy" id="64648"/>
    <lineage>
        <taxon>Eukaryota</taxon>
        <taxon>Fungi</taxon>
        <taxon>Fungi incertae sedis</taxon>
        <taxon>Mucoromycota</taxon>
        <taxon>Mucoromycotina</taxon>
        <taxon>Mucoromycetes</taxon>
        <taxon>Mucorales</taxon>
        <taxon>Mucorineae</taxon>
        <taxon>Mucoraceae</taxon>
        <taxon>Mucor</taxon>
    </lineage>
</organism>
<gene>
    <name evidence="2" type="ORF">INT47_000932</name>
</gene>
<dbReference type="Proteomes" id="UP000603453">
    <property type="component" value="Unassembled WGS sequence"/>
</dbReference>
<keyword evidence="1" id="KW-1133">Transmembrane helix</keyword>
<evidence type="ECO:0000313" key="2">
    <source>
        <dbReference type="EMBL" id="KAG2214376.1"/>
    </source>
</evidence>